<dbReference type="InterPro" id="IPR036388">
    <property type="entry name" value="WH-like_DNA-bd_sf"/>
</dbReference>
<dbReference type="Pfam" id="PF03551">
    <property type="entry name" value="PadR"/>
    <property type="match status" value="1"/>
</dbReference>
<name>A0AAE4BPU6_9DEIO</name>
<accession>A0AAE4BPU6</accession>
<proteinExistence type="predicted"/>
<sequence length="106" mass="11792">MPTHDGDLELALLTLLAGPERYGLELAKELRSLTGGDLDLNAGTLYPALHRLEGRGWLQSSTRPSPRGGHALRYYALTEDGQQALQAKQDAYRRWHTGLVTHWGNE</sequence>
<protein>
    <submittedName>
        <fullName evidence="2">PadR family transcriptional regulator PadR</fullName>
    </submittedName>
</protein>
<organism evidence="2 3">
    <name type="scientific">Deinococcus soli</name>
    <name type="common">ex Cha et al. 2016</name>
    <dbReference type="NCBI Taxonomy" id="1309411"/>
    <lineage>
        <taxon>Bacteria</taxon>
        <taxon>Thermotogati</taxon>
        <taxon>Deinococcota</taxon>
        <taxon>Deinococci</taxon>
        <taxon>Deinococcales</taxon>
        <taxon>Deinococcaceae</taxon>
        <taxon>Deinococcus</taxon>
    </lineage>
</organism>
<dbReference type="RefSeq" id="WP_309859490.1">
    <property type="nucleotide sequence ID" value="NZ_JAVDQJ010000034.1"/>
</dbReference>
<reference evidence="2" key="1">
    <citation type="submission" date="2023-07" db="EMBL/GenBank/DDBJ databases">
        <title>Sorghum-associated microbial communities from plants grown in Nebraska, USA.</title>
        <authorList>
            <person name="Schachtman D."/>
        </authorList>
    </citation>
    <scope>NUCLEOTIDE SEQUENCE</scope>
    <source>
        <strain evidence="2">BE330</strain>
    </source>
</reference>
<evidence type="ECO:0000313" key="2">
    <source>
        <dbReference type="EMBL" id="MDR6221435.1"/>
    </source>
</evidence>
<dbReference type="InterPro" id="IPR052509">
    <property type="entry name" value="Metal_resp_DNA-bind_regulator"/>
</dbReference>
<dbReference type="Gene3D" id="1.10.10.10">
    <property type="entry name" value="Winged helix-like DNA-binding domain superfamily/Winged helix DNA-binding domain"/>
    <property type="match status" value="1"/>
</dbReference>
<feature type="domain" description="Transcription regulator PadR N-terminal" evidence="1">
    <location>
        <begin position="12"/>
        <end position="86"/>
    </location>
</feature>
<comment type="caution">
    <text evidence="2">The sequence shown here is derived from an EMBL/GenBank/DDBJ whole genome shotgun (WGS) entry which is preliminary data.</text>
</comment>
<dbReference type="PANTHER" id="PTHR33169:SF14">
    <property type="entry name" value="TRANSCRIPTIONAL REGULATOR RV3488"/>
    <property type="match status" value="1"/>
</dbReference>
<dbReference type="InterPro" id="IPR005149">
    <property type="entry name" value="Tscrpt_reg_PadR_N"/>
</dbReference>
<evidence type="ECO:0000313" key="3">
    <source>
        <dbReference type="Proteomes" id="UP001185331"/>
    </source>
</evidence>
<dbReference type="AlphaFoldDB" id="A0AAE4BPU6"/>
<dbReference type="Proteomes" id="UP001185331">
    <property type="component" value="Unassembled WGS sequence"/>
</dbReference>
<dbReference type="SUPFAM" id="SSF46785">
    <property type="entry name" value="Winged helix' DNA-binding domain"/>
    <property type="match status" value="1"/>
</dbReference>
<evidence type="ECO:0000259" key="1">
    <source>
        <dbReference type="Pfam" id="PF03551"/>
    </source>
</evidence>
<dbReference type="InterPro" id="IPR036390">
    <property type="entry name" value="WH_DNA-bd_sf"/>
</dbReference>
<dbReference type="EMBL" id="JAVDQK010000034">
    <property type="protein sequence ID" value="MDR6221435.1"/>
    <property type="molecule type" value="Genomic_DNA"/>
</dbReference>
<gene>
    <name evidence="2" type="ORF">J2Y00_005071</name>
</gene>
<dbReference type="PANTHER" id="PTHR33169">
    <property type="entry name" value="PADR-FAMILY TRANSCRIPTIONAL REGULATOR"/>
    <property type="match status" value="1"/>
</dbReference>